<organism evidence="3 4">
    <name type="scientific">Solimicrobium silvestre</name>
    <dbReference type="NCBI Taxonomy" id="2099400"/>
    <lineage>
        <taxon>Bacteria</taxon>
        <taxon>Pseudomonadati</taxon>
        <taxon>Pseudomonadota</taxon>
        <taxon>Betaproteobacteria</taxon>
        <taxon>Burkholderiales</taxon>
        <taxon>Oxalobacteraceae</taxon>
        <taxon>Solimicrobium</taxon>
    </lineage>
</organism>
<evidence type="ECO:0000256" key="1">
    <source>
        <dbReference type="SAM" id="SignalP"/>
    </source>
</evidence>
<dbReference type="OrthoDB" id="7172369at2"/>
<name>A0A2S9GYD0_9BURK</name>
<protein>
    <recommendedName>
        <fullName evidence="2">DUF6438 domain-containing protein</fullName>
    </recommendedName>
</protein>
<evidence type="ECO:0000313" key="4">
    <source>
        <dbReference type="Proteomes" id="UP000237839"/>
    </source>
</evidence>
<proteinExistence type="predicted"/>
<dbReference type="Proteomes" id="UP000237839">
    <property type="component" value="Unassembled WGS sequence"/>
</dbReference>
<dbReference type="AlphaFoldDB" id="A0A2S9GYD0"/>
<feature type="chain" id="PRO_5015665080" description="DUF6438 domain-containing protein" evidence="1">
    <location>
        <begin position="34"/>
        <end position="460"/>
    </location>
</feature>
<sequence length="460" mass="51524">MPEFKKTLTAKWLKLSKITAMLVIMLLPFSAHADSPTITSIKSFGESTRIIDGTARDNLIDWGDTQLKSSSEIQIKSIGFSVYPHFNFVGGTLRWQLAGTFRPDTKISKVSIDLVSADQMVYHLVADISPEVNPTGWFLSTPDSLIGPKSLPWLFKTGAAKLHFVFTFKVAGKSDLKFDEPAILPNRTRLWILEQGDIEFSSAQKTDSAKPFSVPACDGKKLAAYRPSDEEVALHRNGMAPFSEYTFDTRPPGSWNFHLATMVDEKGNVVCYVSTIAAGEDTVLDDNRKQLITSIARNGYKPFLMGGKPVPAMVAEQVLEQERPERHIPLPDVPLNRIQITLDRAGCMNSCPSYRVEIFGTGLVIFRNRAGSNASKIHRYHIPLSEVKKLVSEMKATEIWSLRSKFRDQSFDGPTYRLKIDFGGEIHTIESYEGERDGMPGYVTDFENMIDRIGLSFKRL</sequence>
<evidence type="ECO:0000259" key="2">
    <source>
        <dbReference type="Pfam" id="PF20033"/>
    </source>
</evidence>
<dbReference type="RefSeq" id="WP_105532231.1">
    <property type="nucleotide sequence ID" value="NZ_PUGF01000011.1"/>
</dbReference>
<keyword evidence="1" id="KW-0732">Signal</keyword>
<comment type="caution">
    <text evidence="3">The sequence shown here is derived from an EMBL/GenBank/DDBJ whole genome shotgun (WGS) entry which is preliminary data.</text>
</comment>
<reference evidence="3 4" key="1">
    <citation type="submission" date="2018-02" db="EMBL/GenBank/DDBJ databases">
        <title>Solimicrobium silvestre gen. nov., sp. nov., isolated from alpine forest soil.</title>
        <authorList>
            <person name="Margesin R."/>
            <person name="Albuquerque L."/>
            <person name="Zhang D.-C."/>
            <person name="Froufe H.J.C."/>
            <person name="Severino R."/>
            <person name="Roxo I."/>
            <person name="Egas C."/>
            <person name="Da Costa M.S."/>
        </authorList>
    </citation>
    <scope>NUCLEOTIDE SEQUENCE [LARGE SCALE GENOMIC DNA]</scope>
    <source>
        <strain evidence="3 4">S20-91</strain>
    </source>
</reference>
<dbReference type="EMBL" id="PUGF01000011">
    <property type="protein sequence ID" value="PRC92732.1"/>
    <property type="molecule type" value="Genomic_DNA"/>
</dbReference>
<accession>A0A2S9GYD0</accession>
<feature type="domain" description="DUF6438" evidence="2">
    <location>
        <begin position="339"/>
        <end position="453"/>
    </location>
</feature>
<evidence type="ECO:0000313" key="3">
    <source>
        <dbReference type="EMBL" id="PRC92732.1"/>
    </source>
</evidence>
<dbReference type="InterPro" id="IPR045497">
    <property type="entry name" value="DUF6438"/>
</dbReference>
<feature type="signal peptide" evidence="1">
    <location>
        <begin position="1"/>
        <end position="33"/>
    </location>
</feature>
<dbReference type="Pfam" id="PF20033">
    <property type="entry name" value="DUF6438"/>
    <property type="match status" value="1"/>
</dbReference>
<keyword evidence="4" id="KW-1185">Reference proteome</keyword>
<gene>
    <name evidence="3" type="ORF">S2091_2462</name>
</gene>